<dbReference type="AlphaFoldDB" id="A0A517N834"/>
<dbReference type="EMBL" id="CP036525">
    <property type="protein sequence ID" value="QDT03280.1"/>
    <property type="molecule type" value="Genomic_DNA"/>
</dbReference>
<name>A0A517N834_9BACT</name>
<sequence>MDMPKVLATFATEEGWMDTPKVLATFATEEGWNERMDMPKVLATFATGGSRVLKPSRGTTARS</sequence>
<keyword evidence="2" id="KW-1185">Reference proteome</keyword>
<evidence type="ECO:0000313" key="1">
    <source>
        <dbReference type="EMBL" id="QDT03280.1"/>
    </source>
</evidence>
<proteinExistence type="predicted"/>
<dbReference type="KEGG" id="rlc:K227x_16620"/>
<protein>
    <submittedName>
        <fullName evidence="1">Uncharacterized protein</fullName>
    </submittedName>
</protein>
<organism evidence="1 2">
    <name type="scientific">Rubripirellula lacrimiformis</name>
    <dbReference type="NCBI Taxonomy" id="1930273"/>
    <lineage>
        <taxon>Bacteria</taxon>
        <taxon>Pseudomonadati</taxon>
        <taxon>Planctomycetota</taxon>
        <taxon>Planctomycetia</taxon>
        <taxon>Pirellulales</taxon>
        <taxon>Pirellulaceae</taxon>
        <taxon>Rubripirellula</taxon>
    </lineage>
</organism>
<dbReference type="Proteomes" id="UP000318538">
    <property type="component" value="Chromosome"/>
</dbReference>
<reference evidence="1 2" key="1">
    <citation type="submission" date="2019-02" db="EMBL/GenBank/DDBJ databases">
        <title>Deep-cultivation of Planctomycetes and their phenomic and genomic characterization uncovers novel biology.</title>
        <authorList>
            <person name="Wiegand S."/>
            <person name="Jogler M."/>
            <person name="Boedeker C."/>
            <person name="Pinto D."/>
            <person name="Vollmers J."/>
            <person name="Rivas-Marin E."/>
            <person name="Kohn T."/>
            <person name="Peeters S.H."/>
            <person name="Heuer A."/>
            <person name="Rast P."/>
            <person name="Oberbeckmann S."/>
            <person name="Bunk B."/>
            <person name="Jeske O."/>
            <person name="Meyerdierks A."/>
            <person name="Storesund J.E."/>
            <person name="Kallscheuer N."/>
            <person name="Luecker S."/>
            <person name="Lage O.M."/>
            <person name="Pohl T."/>
            <person name="Merkel B.J."/>
            <person name="Hornburger P."/>
            <person name="Mueller R.-W."/>
            <person name="Bruemmer F."/>
            <person name="Labrenz M."/>
            <person name="Spormann A.M."/>
            <person name="Op den Camp H."/>
            <person name="Overmann J."/>
            <person name="Amann R."/>
            <person name="Jetten M.S.M."/>
            <person name="Mascher T."/>
            <person name="Medema M.H."/>
            <person name="Devos D.P."/>
            <person name="Kaster A.-K."/>
            <person name="Ovreas L."/>
            <person name="Rohde M."/>
            <person name="Galperin M.Y."/>
            <person name="Jogler C."/>
        </authorList>
    </citation>
    <scope>NUCLEOTIDE SEQUENCE [LARGE SCALE GENOMIC DNA]</scope>
    <source>
        <strain evidence="1 2">K22_7</strain>
    </source>
</reference>
<accession>A0A517N834</accession>
<gene>
    <name evidence="1" type="ORF">K227x_16620</name>
</gene>
<evidence type="ECO:0000313" key="2">
    <source>
        <dbReference type="Proteomes" id="UP000318538"/>
    </source>
</evidence>